<name>A0ABN8YVV9_RANTA</name>
<feature type="chain" id="PRO_5047121111" evidence="1">
    <location>
        <begin position="41"/>
        <end position="119"/>
    </location>
</feature>
<keyword evidence="3" id="KW-1185">Reference proteome</keyword>
<evidence type="ECO:0000256" key="1">
    <source>
        <dbReference type="SAM" id="SignalP"/>
    </source>
</evidence>
<accession>A0ABN8YVV9</accession>
<organism evidence="2 3">
    <name type="scientific">Rangifer tarandus platyrhynchus</name>
    <name type="common">Svalbard reindeer</name>
    <dbReference type="NCBI Taxonomy" id="3082113"/>
    <lineage>
        <taxon>Eukaryota</taxon>
        <taxon>Metazoa</taxon>
        <taxon>Chordata</taxon>
        <taxon>Craniata</taxon>
        <taxon>Vertebrata</taxon>
        <taxon>Euteleostomi</taxon>
        <taxon>Mammalia</taxon>
        <taxon>Eutheria</taxon>
        <taxon>Laurasiatheria</taxon>
        <taxon>Artiodactyla</taxon>
        <taxon>Ruminantia</taxon>
        <taxon>Pecora</taxon>
        <taxon>Cervidae</taxon>
        <taxon>Odocoileinae</taxon>
        <taxon>Rangifer</taxon>
    </lineage>
</organism>
<evidence type="ECO:0000313" key="2">
    <source>
        <dbReference type="EMBL" id="CAI9165245.1"/>
    </source>
</evidence>
<gene>
    <name evidence="2" type="ORF">MRATA1EN1_LOCUS14207</name>
</gene>
<evidence type="ECO:0000313" key="3">
    <source>
        <dbReference type="Proteomes" id="UP001176941"/>
    </source>
</evidence>
<protein>
    <submittedName>
        <fullName evidence="2">Uncharacterized protein</fullName>
    </submittedName>
</protein>
<dbReference type="EMBL" id="OX459960">
    <property type="protein sequence ID" value="CAI9165245.1"/>
    <property type="molecule type" value="Genomic_DNA"/>
</dbReference>
<keyword evidence="1" id="KW-0732">Signal</keyword>
<sequence>MDLEGVSFASLTMYPPVSFIHTGPLCTSILQLLFLPLTLGSPPHCEHDTHGSRAGDSRRWGEGLATASYGCFLEVFSPSSLPKKGREAGEWGLCTSYNIISRESQTICHLLKSLVDRPF</sequence>
<proteinExistence type="predicted"/>
<reference evidence="2" key="1">
    <citation type="submission" date="2023-04" db="EMBL/GenBank/DDBJ databases">
        <authorList>
            <consortium name="ELIXIR-Norway"/>
        </authorList>
    </citation>
    <scope>NUCLEOTIDE SEQUENCE [LARGE SCALE GENOMIC DNA]</scope>
</reference>
<dbReference type="Proteomes" id="UP001176941">
    <property type="component" value="Chromosome 24"/>
</dbReference>
<feature type="signal peptide" evidence="1">
    <location>
        <begin position="1"/>
        <end position="40"/>
    </location>
</feature>